<name>A0A165NSX6_9APHY</name>
<dbReference type="AlphaFoldDB" id="A0A165NSX6"/>
<dbReference type="Proteomes" id="UP000076727">
    <property type="component" value="Unassembled WGS sequence"/>
</dbReference>
<dbReference type="GO" id="GO:0000731">
    <property type="term" value="P:DNA synthesis involved in DNA repair"/>
    <property type="evidence" value="ECO:0007669"/>
    <property type="project" value="InterPro"/>
</dbReference>
<feature type="compositionally biased region" description="Basic and acidic residues" evidence="1">
    <location>
        <begin position="148"/>
        <end position="170"/>
    </location>
</feature>
<dbReference type="EMBL" id="KV429077">
    <property type="protein sequence ID" value="KZT67334.1"/>
    <property type="molecule type" value="Genomic_DNA"/>
</dbReference>
<sequence length="261" mass="28551">MPTRRPTSMKQGTLAFTSGKRTTSTGSKAKASRPITKRSLSSSVEPTAPDVIHIGSSDDAVSAEEIQSDSDFGTTRKQQSKGKRKPDAESISEGESEDEPAPKKRKLRGGAADRKGVFGSREGAENIEKPDVAAAPVKAKARRAKARTSFDEPSPRIERGKGELDDLPRDGRWTKHYGAVREKMGNLEPVHGQGQFPVDHILRVFDLSYEYGPCAGVTRLERWNRAEALGLSPPPEVKEILLTKEGSENPRFSECIFHGEV</sequence>
<dbReference type="InterPro" id="IPR007218">
    <property type="entry name" value="DNA_pol_delta_4"/>
</dbReference>
<evidence type="ECO:0000313" key="2">
    <source>
        <dbReference type="EMBL" id="KZT67334.1"/>
    </source>
</evidence>
<dbReference type="Pfam" id="PF04081">
    <property type="entry name" value="DNA_pol_delta_4"/>
    <property type="match status" value="1"/>
</dbReference>
<dbReference type="STRING" id="1314783.A0A165NSX6"/>
<feature type="compositionally biased region" description="Basic and acidic residues" evidence="1">
    <location>
        <begin position="111"/>
        <end position="131"/>
    </location>
</feature>
<evidence type="ECO:0000256" key="1">
    <source>
        <dbReference type="SAM" id="MobiDB-lite"/>
    </source>
</evidence>
<evidence type="ECO:0008006" key="4">
    <source>
        <dbReference type="Google" id="ProtNLM"/>
    </source>
</evidence>
<dbReference type="OrthoDB" id="337486at2759"/>
<feature type="region of interest" description="Disordered" evidence="1">
    <location>
        <begin position="1"/>
        <end position="170"/>
    </location>
</feature>
<protein>
    <recommendedName>
        <fullName evidence="4">DNA polymerase delta subunit 4</fullName>
    </recommendedName>
</protein>
<gene>
    <name evidence="2" type="ORF">DAEQUDRAFT_396188</name>
</gene>
<keyword evidence="3" id="KW-1185">Reference proteome</keyword>
<reference evidence="2 3" key="1">
    <citation type="journal article" date="2016" name="Mol. Biol. Evol.">
        <title>Comparative Genomics of Early-Diverging Mushroom-Forming Fungi Provides Insights into the Origins of Lignocellulose Decay Capabilities.</title>
        <authorList>
            <person name="Nagy L.G."/>
            <person name="Riley R."/>
            <person name="Tritt A."/>
            <person name="Adam C."/>
            <person name="Daum C."/>
            <person name="Floudas D."/>
            <person name="Sun H."/>
            <person name="Yadav J.S."/>
            <person name="Pangilinan J."/>
            <person name="Larsson K.H."/>
            <person name="Matsuura K."/>
            <person name="Barry K."/>
            <person name="Labutti K."/>
            <person name="Kuo R."/>
            <person name="Ohm R.A."/>
            <person name="Bhattacharya S.S."/>
            <person name="Shirouzu T."/>
            <person name="Yoshinaga Y."/>
            <person name="Martin F.M."/>
            <person name="Grigoriev I.V."/>
            <person name="Hibbett D.S."/>
        </authorList>
    </citation>
    <scope>NUCLEOTIDE SEQUENCE [LARGE SCALE GENOMIC DNA]</scope>
    <source>
        <strain evidence="2 3">L-15889</strain>
    </source>
</reference>
<dbReference type="GO" id="GO:0006261">
    <property type="term" value="P:DNA-templated DNA replication"/>
    <property type="evidence" value="ECO:0007669"/>
    <property type="project" value="TreeGrafter"/>
</dbReference>
<organism evidence="2 3">
    <name type="scientific">Daedalea quercina L-15889</name>
    <dbReference type="NCBI Taxonomy" id="1314783"/>
    <lineage>
        <taxon>Eukaryota</taxon>
        <taxon>Fungi</taxon>
        <taxon>Dikarya</taxon>
        <taxon>Basidiomycota</taxon>
        <taxon>Agaricomycotina</taxon>
        <taxon>Agaricomycetes</taxon>
        <taxon>Polyporales</taxon>
        <taxon>Fomitopsis</taxon>
    </lineage>
</organism>
<dbReference type="GO" id="GO:0003887">
    <property type="term" value="F:DNA-directed DNA polymerase activity"/>
    <property type="evidence" value="ECO:0007669"/>
    <property type="project" value="TreeGrafter"/>
</dbReference>
<feature type="compositionally biased region" description="Polar residues" evidence="1">
    <location>
        <begin position="1"/>
        <end position="16"/>
    </location>
</feature>
<dbReference type="PANTHER" id="PTHR14303">
    <property type="entry name" value="DNA POLYMERASE DELTA SUBUNIT 4"/>
    <property type="match status" value="1"/>
</dbReference>
<dbReference type="PANTHER" id="PTHR14303:SF0">
    <property type="entry name" value="DNA POLYMERASE DELTA SUBUNIT 4"/>
    <property type="match status" value="1"/>
</dbReference>
<dbReference type="GO" id="GO:0043625">
    <property type="term" value="C:delta DNA polymerase complex"/>
    <property type="evidence" value="ECO:0007669"/>
    <property type="project" value="TreeGrafter"/>
</dbReference>
<feature type="compositionally biased region" description="Low complexity" evidence="1">
    <location>
        <begin position="17"/>
        <end position="33"/>
    </location>
</feature>
<proteinExistence type="predicted"/>
<accession>A0A165NSX6</accession>
<evidence type="ECO:0000313" key="3">
    <source>
        <dbReference type="Proteomes" id="UP000076727"/>
    </source>
</evidence>
<feature type="compositionally biased region" description="Acidic residues" evidence="1">
    <location>
        <begin position="90"/>
        <end position="99"/>
    </location>
</feature>